<organism evidence="3 5">
    <name type="scientific">Uruburuella suis</name>
    <dbReference type="NCBI Taxonomy" id="252130"/>
    <lineage>
        <taxon>Bacteria</taxon>
        <taxon>Pseudomonadati</taxon>
        <taxon>Pseudomonadota</taxon>
        <taxon>Betaproteobacteria</taxon>
        <taxon>Neisseriales</taxon>
        <taxon>Neisseriaceae</taxon>
        <taxon>Uruburuella</taxon>
    </lineage>
</organism>
<dbReference type="RefSeq" id="WP_132953854.1">
    <property type="nucleotide sequence ID" value="NZ_CP091507.1"/>
</dbReference>
<evidence type="ECO:0000313" key="2">
    <source>
        <dbReference type="EMBL" id="TCP06108.1"/>
    </source>
</evidence>
<dbReference type="Proteomes" id="UP000829756">
    <property type="component" value="Chromosome"/>
</dbReference>
<gene>
    <name evidence="2" type="ORF">EV680_11330</name>
    <name evidence="3" type="ORF">LVJ78_00940</name>
</gene>
<dbReference type="Proteomes" id="UP000294721">
    <property type="component" value="Unassembled WGS sequence"/>
</dbReference>
<evidence type="ECO:0000313" key="3">
    <source>
        <dbReference type="EMBL" id="UOO79632.1"/>
    </source>
</evidence>
<evidence type="ECO:0000313" key="5">
    <source>
        <dbReference type="Proteomes" id="UP000829756"/>
    </source>
</evidence>
<reference evidence="3" key="3">
    <citation type="journal article" date="2022" name="Res Sq">
        <title>Evolution of multicellular longitudinally dividing oral cavity symbionts (Neisseriaceae).</title>
        <authorList>
            <person name="Nyongesa S."/>
            <person name="Weber P."/>
            <person name="Bernet E."/>
            <person name="Pullido F."/>
            <person name="Nieckarz M."/>
            <person name="Delaby M."/>
            <person name="Nieves C."/>
            <person name="Viehboeck T."/>
            <person name="Krause N."/>
            <person name="Rivera-Millot A."/>
            <person name="Nakamura A."/>
            <person name="Vischer N."/>
            <person name="VanNieuwenhze M."/>
            <person name="Brun Y."/>
            <person name="Cava F."/>
            <person name="Bulgheresi S."/>
            <person name="Veyrier F."/>
        </authorList>
    </citation>
    <scope>NUCLEOTIDE SEQUENCE</scope>
    <source>
        <strain evidence="3">1258/02</strain>
    </source>
</reference>
<dbReference type="KEGG" id="usu:LVJ78_00940"/>
<dbReference type="AlphaFoldDB" id="A0AAE9GWX9"/>
<reference evidence="3" key="2">
    <citation type="submission" date="2021-12" db="EMBL/GenBank/DDBJ databases">
        <authorList>
            <person name="Veyrier F.J."/>
        </authorList>
    </citation>
    <scope>NUCLEOTIDE SEQUENCE</scope>
    <source>
        <strain evidence="3">1258/02</strain>
    </source>
</reference>
<accession>A0AAE9GWX9</accession>
<dbReference type="EMBL" id="SLXE01000013">
    <property type="protein sequence ID" value="TCP06108.1"/>
    <property type="molecule type" value="Genomic_DNA"/>
</dbReference>
<feature type="region of interest" description="Disordered" evidence="1">
    <location>
        <begin position="1"/>
        <end position="33"/>
    </location>
</feature>
<reference evidence="2 4" key="1">
    <citation type="submission" date="2019-03" db="EMBL/GenBank/DDBJ databases">
        <title>Genomic Encyclopedia of Type Strains, Phase IV (KMG-IV): sequencing the most valuable type-strain genomes for metagenomic binning, comparative biology and taxonomic classification.</title>
        <authorList>
            <person name="Goeker M."/>
        </authorList>
    </citation>
    <scope>NUCLEOTIDE SEQUENCE [LARGE SCALE GENOMIC DNA]</scope>
    <source>
        <strain evidence="2 4">DSM 17474</strain>
    </source>
</reference>
<keyword evidence="4" id="KW-1185">Reference proteome</keyword>
<protein>
    <submittedName>
        <fullName evidence="3">Cytochrome-c oxidase</fullName>
    </submittedName>
</protein>
<sequence length="80" mass="8765">MSLFKKSPPDLGKIKPQPYESFEEAEQKREQDAVAVNPPLTEQQQAVVREQAGINPVTQLVGDVVKPTDHSVPDAGDKPD</sequence>
<dbReference type="EMBL" id="CP091507">
    <property type="protein sequence ID" value="UOO79632.1"/>
    <property type="molecule type" value="Genomic_DNA"/>
</dbReference>
<name>A0AAE9GWX9_9NEIS</name>
<evidence type="ECO:0000313" key="4">
    <source>
        <dbReference type="Proteomes" id="UP000294721"/>
    </source>
</evidence>
<proteinExistence type="predicted"/>
<evidence type="ECO:0000256" key="1">
    <source>
        <dbReference type="SAM" id="MobiDB-lite"/>
    </source>
</evidence>